<keyword evidence="3" id="KW-1185">Reference proteome</keyword>
<dbReference type="Gene3D" id="3.30.750.44">
    <property type="match status" value="1"/>
</dbReference>
<dbReference type="SUPFAM" id="SSF50156">
    <property type="entry name" value="PDZ domain-like"/>
    <property type="match status" value="1"/>
</dbReference>
<gene>
    <name evidence="2" type="ORF">Q0590_18510</name>
</gene>
<feature type="domain" description="Tail specific protease" evidence="1">
    <location>
        <begin position="324"/>
        <end position="527"/>
    </location>
</feature>
<evidence type="ECO:0000259" key="1">
    <source>
        <dbReference type="SMART" id="SM00245"/>
    </source>
</evidence>
<proteinExistence type="predicted"/>
<evidence type="ECO:0000313" key="3">
    <source>
        <dbReference type="Proteomes" id="UP001168528"/>
    </source>
</evidence>
<dbReference type="PANTHER" id="PTHR11261:SF3">
    <property type="entry name" value="RETINOL-BINDING PROTEIN 3"/>
    <property type="match status" value="1"/>
</dbReference>
<dbReference type="PANTHER" id="PTHR11261">
    <property type="entry name" value="INTERPHOTORECEPTOR RETINOID-BINDING PROTEIN"/>
    <property type="match status" value="1"/>
</dbReference>
<organism evidence="2 3">
    <name type="scientific">Rhodocytophaga aerolata</name>
    <dbReference type="NCBI Taxonomy" id="455078"/>
    <lineage>
        <taxon>Bacteria</taxon>
        <taxon>Pseudomonadati</taxon>
        <taxon>Bacteroidota</taxon>
        <taxon>Cytophagia</taxon>
        <taxon>Cytophagales</taxon>
        <taxon>Rhodocytophagaceae</taxon>
        <taxon>Rhodocytophaga</taxon>
    </lineage>
</organism>
<evidence type="ECO:0000313" key="2">
    <source>
        <dbReference type="EMBL" id="MDO1448274.1"/>
    </source>
</evidence>
<comment type="caution">
    <text evidence="2">The sequence shown here is derived from an EMBL/GenBank/DDBJ whole genome shotgun (WGS) entry which is preliminary data.</text>
</comment>
<dbReference type="Gene3D" id="3.90.226.10">
    <property type="entry name" value="2-enoyl-CoA Hydratase, Chain A, domain 1"/>
    <property type="match status" value="1"/>
</dbReference>
<dbReference type="Gene3D" id="2.30.42.10">
    <property type="match status" value="1"/>
</dbReference>
<dbReference type="RefSeq" id="WP_302039079.1">
    <property type="nucleotide sequence ID" value="NZ_JAUKPO010000011.1"/>
</dbReference>
<dbReference type="Proteomes" id="UP001168528">
    <property type="component" value="Unassembled WGS sequence"/>
</dbReference>
<dbReference type="Pfam" id="PF03572">
    <property type="entry name" value="Peptidase_S41"/>
    <property type="match status" value="1"/>
</dbReference>
<reference evidence="2" key="1">
    <citation type="submission" date="2023-07" db="EMBL/GenBank/DDBJ databases">
        <title>The genome sequence of Rhodocytophaga aerolata KACC 12507.</title>
        <authorList>
            <person name="Zhang X."/>
        </authorList>
    </citation>
    <scope>NUCLEOTIDE SEQUENCE</scope>
    <source>
        <strain evidence="2">KACC 12507</strain>
    </source>
</reference>
<dbReference type="InterPro" id="IPR005151">
    <property type="entry name" value="Tail-specific_protease"/>
</dbReference>
<dbReference type="InterPro" id="IPR036034">
    <property type="entry name" value="PDZ_sf"/>
</dbReference>
<dbReference type="CDD" id="cd07562">
    <property type="entry name" value="Peptidase_S41_TRI"/>
    <property type="match status" value="1"/>
</dbReference>
<protein>
    <submittedName>
        <fullName evidence="2">S41 family peptidase</fullName>
    </submittedName>
</protein>
<name>A0ABT8R852_9BACT</name>
<dbReference type="EMBL" id="JAUKPO010000011">
    <property type="protein sequence ID" value="MDO1448274.1"/>
    <property type="molecule type" value="Genomic_DNA"/>
</dbReference>
<accession>A0ABT8R852</accession>
<dbReference type="InterPro" id="IPR029045">
    <property type="entry name" value="ClpP/crotonase-like_dom_sf"/>
</dbReference>
<dbReference type="SUPFAM" id="SSF52096">
    <property type="entry name" value="ClpP/crotonase"/>
    <property type="match status" value="1"/>
</dbReference>
<dbReference type="SMART" id="SM00245">
    <property type="entry name" value="TSPc"/>
    <property type="match status" value="1"/>
</dbReference>
<sequence length="549" mass="62835">MKIISILLILMPFRGVCLPEQTTTETQRLAQLCKIWGFLKYYHPQVATGKSDWDAHLITLIPKVRQATTAEQVSAIYLQVLQELGPVKACSKCRQTPNKPQWLTRNLDLAFLTDSFTLSLELRQKLLFIKQNRYQGTNHYVSPARRTGQADFSHENAYPEMKTPEESYRLLSLFRYWNAIHYFFPYKYAMDQDWNQVLSMLIPVFQQASDSLTYPKALSHMVALIQDSHGFLNKITNNKQQMQGYYVPFDIKFIDKKMVITGMLNDTLAKLDDLKVGSVITQIDGKPVEQLVEEQRKYVPASNEAVFYRNLKYVLLPGKTAQLTLSMEFDGKQVTKAFNRYPFSQLQRYTTQTRNVCEWLTKDIGYINMGKLEVKQVDSVMNVVQKSKAIIIDLRNYPKSTMYHVSRFLNPKATTFSKLTKPDFTYPGTLDSTYHLYTGRVNKEYYKGKVLLLVNEETQSQAEFTAMILQTAPKAIVVGSQTAGADGDICWLPLPGGYRTAFSGLGVYYPDGRETQRVGIVPDVEVLPTIQGIREGRDEVLEKALQLTI</sequence>